<evidence type="ECO:0000313" key="9">
    <source>
        <dbReference type="EMBL" id="MBP1295516.1"/>
    </source>
</evidence>
<dbReference type="CDD" id="cd06261">
    <property type="entry name" value="TM_PBP2"/>
    <property type="match status" value="1"/>
</dbReference>
<dbReference type="eggNOG" id="COG0601">
    <property type="taxonomic scope" value="Bacteria"/>
</dbReference>
<dbReference type="Pfam" id="PF19300">
    <property type="entry name" value="BPD_transp_1_N"/>
    <property type="match status" value="1"/>
</dbReference>
<comment type="subcellular location">
    <subcellularLocation>
        <location evidence="1 7">Cell membrane</location>
        <topology evidence="1 7">Multi-pass membrane protein</topology>
    </subcellularLocation>
</comment>
<feature type="transmembrane region" description="Helical" evidence="7">
    <location>
        <begin position="294"/>
        <end position="320"/>
    </location>
</feature>
<dbReference type="EMBL" id="JBGBZA010000002">
    <property type="protein sequence ID" value="MEY9318928.1"/>
    <property type="molecule type" value="Genomic_DNA"/>
</dbReference>
<evidence type="ECO:0000256" key="6">
    <source>
        <dbReference type="ARBA" id="ARBA00023136"/>
    </source>
</evidence>
<dbReference type="Proteomes" id="UP001565471">
    <property type="component" value="Unassembled WGS sequence"/>
</dbReference>
<feature type="transmembrane region" description="Helical" evidence="7">
    <location>
        <begin position="252"/>
        <end position="274"/>
    </location>
</feature>
<evidence type="ECO:0000256" key="3">
    <source>
        <dbReference type="ARBA" id="ARBA00022475"/>
    </source>
</evidence>
<dbReference type="PANTHER" id="PTHR43163">
    <property type="entry name" value="DIPEPTIDE TRANSPORT SYSTEM PERMEASE PROTEIN DPPB-RELATED"/>
    <property type="match status" value="1"/>
</dbReference>
<dbReference type="GeneID" id="92953029"/>
<dbReference type="RefSeq" id="WP_018272936.1">
    <property type="nucleotide sequence ID" value="NZ_BJNL01000013.1"/>
</dbReference>
<feature type="transmembrane region" description="Helical" evidence="7">
    <location>
        <begin position="12"/>
        <end position="32"/>
    </location>
</feature>
<keyword evidence="3" id="KW-1003">Cell membrane</keyword>
<sequence length="326" mass="35667">MLILEFLVKRIAQGILIVFITSLIIFTLLRVVPGDPVRLIVGGMAPADVVEKVATKMGLRDPIIVQYGRYMRGLVQGDLGQSYLRPRSGMIATGGQYVDPTKSDMAPVIDLILERLPFTLQLGGMALVFALLLSFPIGIAGGLHQHRWQNALAFGMQSLFVSIPNFWLAIVLILFLSVKLKLLPALGYQGFSYVILPAFVLAVEIAPFIIRTLTTSLGEVMQAPFIDEARVRGLSRRRIVYSHALRNAAVPLVNLLGIQLSTLIGGVLVIEYIFDYPGLGNLTVVSVVGRDFPVIQGIAITTSAVFVFINIIVDLVAYLIDPRVEI</sequence>
<feature type="transmembrane region" description="Helical" evidence="7">
    <location>
        <begin position="118"/>
        <end position="139"/>
    </location>
</feature>
<evidence type="ECO:0000313" key="11">
    <source>
        <dbReference type="Proteomes" id="UP000673383"/>
    </source>
</evidence>
<dbReference type="Gene3D" id="1.10.3720.10">
    <property type="entry name" value="MetI-like"/>
    <property type="match status" value="1"/>
</dbReference>
<dbReference type="PROSITE" id="PS50928">
    <property type="entry name" value="ABC_TM1"/>
    <property type="match status" value="1"/>
</dbReference>
<comment type="similarity">
    <text evidence="7">Belongs to the binding-protein-dependent transport system permease family.</text>
</comment>
<proteinExistence type="inferred from homology"/>
<keyword evidence="4 7" id="KW-0812">Transmembrane</keyword>
<keyword evidence="12" id="KW-1185">Reference proteome</keyword>
<keyword evidence="5 7" id="KW-1133">Transmembrane helix</keyword>
<accession>A0A1E3EY54</accession>
<dbReference type="AlphaFoldDB" id="A0A1E3EY54"/>
<evidence type="ECO:0000256" key="2">
    <source>
        <dbReference type="ARBA" id="ARBA00022448"/>
    </source>
</evidence>
<dbReference type="SUPFAM" id="SSF161098">
    <property type="entry name" value="MetI-like"/>
    <property type="match status" value="1"/>
</dbReference>
<reference evidence="10 12" key="2">
    <citation type="submission" date="2024-07" db="EMBL/GenBank/DDBJ databases">
        <title>Genomic Encyclopedia of Type Strains, Phase V (KMG-V): Genome sequencing to study the core and pangenomes of soil and plant-associated prokaryotes.</title>
        <authorList>
            <person name="Whitman W."/>
        </authorList>
    </citation>
    <scope>NUCLEOTIDE SEQUENCE [LARGE SCALE GENOMIC DNA]</scope>
    <source>
        <strain evidence="10 12">USDA 415</strain>
    </source>
</reference>
<dbReference type="PANTHER" id="PTHR43163:SF6">
    <property type="entry name" value="DIPEPTIDE TRANSPORT SYSTEM PERMEASE PROTEIN DPPB-RELATED"/>
    <property type="match status" value="1"/>
</dbReference>
<evidence type="ECO:0000313" key="10">
    <source>
        <dbReference type="EMBL" id="MEY9318928.1"/>
    </source>
</evidence>
<keyword evidence="2 7" id="KW-0813">Transport</keyword>
<evidence type="ECO:0000259" key="8">
    <source>
        <dbReference type="PROSITE" id="PS50928"/>
    </source>
</evidence>
<dbReference type="InterPro" id="IPR045621">
    <property type="entry name" value="BPD_transp_1_N"/>
</dbReference>
<feature type="domain" description="ABC transmembrane type-1" evidence="8">
    <location>
        <begin position="116"/>
        <end position="317"/>
    </location>
</feature>
<evidence type="ECO:0000313" key="12">
    <source>
        <dbReference type="Proteomes" id="UP001565471"/>
    </source>
</evidence>
<dbReference type="InterPro" id="IPR035906">
    <property type="entry name" value="MetI-like_sf"/>
</dbReference>
<organism evidence="9 11">
    <name type="scientific">Bradyrhizobium elkanii</name>
    <dbReference type="NCBI Taxonomy" id="29448"/>
    <lineage>
        <taxon>Bacteria</taxon>
        <taxon>Pseudomonadati</taxon>
        <taxon>Pseudomonadota</taxon>
        <taxon>Alphaproteobacteria</taxon>
        <taxon>Hyphomicrobiales</taxon>
        <taxon>Nitrobacteraceae</taxon>
        <taxon>Bradyrhizobium</taxon>
    </lineage>
</organism>
<evidence type="ECO:0000256" key="4">
    <source>
        <dbReference type="ARBA" id="ARBA00022692"/>
    </source>
</evidence>
<evidence type="ECO:0000256" key="7">
    <source>
        <dbReference type="RuleBase" id="RU363032"/>
    </source>
</evidence>
<dbReference type="Pfam" id="PF00528">
    <property type="entry name" value="BPD_transp_1"/>
    <property type="match status" value="1"/>
</dbReference>
<dbReference type="Proteomes" id="UP000673383">
    <property type="component" value="Unassembled WGS sequence"/>
</dbReference>
<dbReference type="EMBL" id="JAFICZ010000001">
    <property type="protein sequence ID" value="MBP1295516.1"/>
    <property type="molecule type" value="Genomic_DNA"/>
</dbReference>
<comment type="caution">
    <text evidence="9">The sequence shown here is derived from an EMBL/GenBank/DDBJ whole genome shotgun (WGS) entry which is preliminary data.</text>
</comment>
<dbReference type="GO" id="GO:0005886">
    <property type="term" value="C:plasma membrane"/>
    <property type="evidence" value="ECO:0007669"/>
    <property type="project" value="UniProtKB-SubCell"/>
</dbReference>
<evidence type="ECO:0000256" key="5">
    <source>
        <dbReference type="ARBA" id="ARBA00022989"/>
    </source>
</evidence>
<evidence type="ECO:0000256" key="1">
    <source>
        <dbReference type="ARBA" id="ARBA00004651"/>
    </source>
</evidence>
<dbReference type="GO" id="GO:0055085">
    <property type="term" value="P:transmembrane transport"/>
    <property type="evidence" value="ECO:0007669"/>
    <property type="project" value="InterPro"/>
</dbReference>
<gene>
    <name evidence="10" type="ORF">ABIF29_005727</name>
    <name evidence="9" type="ORF">JOH49_005269</name>
</gene>
<dbReference type="OrthoDB" id="9807402at2"/>
<feature type="transmembrane region" description="Helical" evidence="7">
    <location>
        <begin position="151"/>
        <end position="178"/>
    </location>
</feature>
<feature type="transmembrane region" description="Helical" evidence="7">
    <location>
        <begin position="190"/>
        <end position="210"/>
    </location>
</feature>
<keyword evidence="6 7" id="KW-0472">Membrane</keyword>
<name>A0A1E3EY54_BRAEL</name>
<protein>
    <submittedName>
        <fullName evidence="10">ABC-type dipeptide/oligopeptide/nickel transport system permease component</fullName>
    </submittedName>
    <submittedName>
        <fullName evidence="9">Peptide/nickel transport system permease protein</fullName>
    </submittedName>
</protein>
<reference evidence="9" key="1">
    <citation type="submission" date="2021-02" db="EMBL/GenBank/DDBJ databases">
        <title>Genomic Encyclopedia of Type Strains, Phase IV (KMG-V): Genome sequencing to study the core and pangenomes of soil and plant-associated prokaryotes.</title>
        <authorList>
            <person name="Whitman W."/>
        </authorList>
    </citation>
    <scope>NUCLEOTIDE SEQUENCE</scope>
    <source>
        <strain evidence="9">USDA 406</strain>
    </source>
</reference>
<dbReference type="InterPro" id="IPR000515">
    <property type="entry name" value="MetI-like"/>
</dbReference>